<dbReference type="Proteomes" id="UP000076858">
    <property type="component" value="Unassembled WGS sequence"/>
</dbReference>
<evidence type="ECO:0000313" key="2">
    <source>
        <dbReference type="Proteomes" id="UP000076858"/>
    </source>
</evidence>
<dbReference type="OrthoDB" id="6338984at2759"/>
<name>A0A164P5R9_9CRUS</name>
<keyword evidence="2" id="KW-1185">Reference proteome</keyword>
<dbReference type="AlphaFoldDB" id="A0A164P5R9"/>
<gene>
    <name evidence="1" type="ORF">APZ42_029975</name>
</gene>
<organism evidence="1 2">
    <name type="scientific">Daphnia magna</name>
    <dbReference type="NCBI Taxonomy" id="35525"/>
    <lineage>
        <taxon>Eukaryota</taxon>
        <taxon>Metazoa</taxon>
        <taxon>Ecdysozoa</taxon>
        <taxon>Arthropoda</taxon>
        <taxon>Crustacea</taxon>
        <taxon>Branchiopoda</taxon>
        <taxon>Diplostraca</taxon>
        <taxon>Cladocera</taxon>
        <taxon>Anomopoda</taxon>
        <taxon>Daphniidae</taxon>
        <taxon>Daphnia</taxon>
    </lineage>
</organism>
<accession>A0A164P5R9</accession>
<protein>
    <submittedName>
        <fullName evidence="1">Uncharacterized protein</fullName>
    </submittedName>
</protein>
<dbReference type="EMBL" id="LRGB01002686">
    <property type="protein sequence ID" value="KZS06540.1"/>
    <property type="molecule type" value="Genomic_DNA"/>
</dbReference>
<comment type="caution">
    <text evidence="1">The sequence shown here is derived from an EMBL/GenBank/DDBJ whole genome shotgun (WGS) entry which is preliminary data.</text>
</comment>
<reference evidence="1 2" key="1">
    <citation type="submission" date="2016-03" db="EMBL/GenBank/DDBJ databases">
        <title>EvidentialGene: Evidence-directed Construction of Genes on Genomes.</title>
        <authorList>
            <person name="Gilbert D.G."/>
            <person name="Choi J.-H."/>
            <person name="Mockaitis K."/>
            <person name="Colbourne J."/>
            <person name="Pfrender M."/>
        </authorList>
    </citation>
    <scope>NUCLEOTIDE SEQUENCE [LARGE SCALE GENOMIC DNA]</scope>
    <source>
        <strain evidence="1 2">Xinb3</strain>
        <tissue evidence="1">Complete organism</tissue>
    </source>
</reference>
<sequence length="140" mass="15941">MSCSDYANGLESDAKTRYLDKLKWLNSEFPYSIPNYMWKHGIDCCPIVPKISPQTYSSIWSKPKVIKITWRLFGGYINSVIMEEESEAVNIVAMGDSMSMDYGVLIAINSTMSSNCTSRFKNGCSPREKLHFRFWPGTSL</sequence>
<evidence type="ECO:0000313" key="1">
    <source>
        <dbReference type="EMBL" id="KZS06540.1"/>
    </source>
</evidence>
<proteinExistence type="predicted"/>